<dbReference type="EMBL" id="AAMJPF010000056">
    <property type="protein sequence ID" value="EDI0274328.1"/>
    <property type="molecule type" value="Genomic_DNA"/>
</dbReference>
<keyword evidence="1" id="KW-0413">Isomerase</keyword>
<name>A0A636GFV5_SALET</name>
<proteinExistence type="predicted"/>
<dbReference type="SUPFAM" id="SSF56712">
    <property type="entry name" value="Prokaryotic type I DNA topoisomerase"/>
    <property type="match status" value="1"/>
</dbReference>
<sequence>MRLFLCEKPSQARDIAKFIGAGQRGDGFLSGPGVIVAWARGHLLEQADPEAYGEQYGNPWRLDVLPFVPQQW</sequence>
<gene>
    <name evidence="1" type="ORF">CC707_25005</name>
</gene>
<dbReference type="AlphaFoldDB" id="A0A636GFV5"/>
<protein>
    <submittedName>
        <fullName evidence="1">DNA topoisomerase III</fullName>
    </submittedName>
</protein>
<dbReference type="GO" id="GO:0016853">
    <property type="term" value="F:isomerase activity"/>
    <property type="evidence" value="ECO:0007669"/>
    <property type="project" value="UniProtKB-KW"/>
</dbReference>
<reference evidence="1" key="1">
    <citation type="submission" date="2018-07" db="EMBL/GenBank/DDBJ databases">
        <authorList>
            <person name="Ashton P.M."/>
            <person name="Dallman T."/>
            <person name="Nair S."/>
            <person name="De Pinna E."/>
            <person name="Peters T."/>
            <person name="Grant K."/>
        </authorList>
    </citation>
    <scope>NUCLEOTIDE SEQUENCE</scope>
    <source>
        <strain evidence="1">333397</strain>
    </source>
</reference>
<accession>A0A636GFV5</accession>
<dbReference type="Gene3D" id="3.40.50.140">
    <property type="match status" value="1"/>
</dbReference>
<organism evidence="1">
    <name type="scientific">Salmonella enterica subsp. enterica serovar Panama</name>
    <dbReference type="NCBI Taxonomy" id="29472"/>
    <lineage>
        <taxon>Bacteria</taxon>
        <taxon>Pseudomonadati</taxon>
        <taxon>Pseudomonadota</taxon>
        <taxon>Gammaproteobacteria</taxon>
        <taxon>Enterobacterales</taxon>
        <taxon>Enterobacteriaceae</taxon>
        <taxon>Salmonella</taxon>
    </lineage>
</organism>
<evidence type="ECO:0000313" key="1">
    <source>
        <dbReference type="EMBL" id="EDI0274328.1"/>
    </source>
</evidence>
<dbReference type="InterPro" id="IPR023405">
    <property type="entry name" value="Topo_IA_core_domain"/>
</dbReference>
<comment type="caution">
    <text evidence="1">The sequence shown here is derived from an EMBL/GenBank/DDBJ whole genome shotgun (WGS) entry which is preliminary data.</text>
</comment>
<feature type="non-terminal residue" evidence="1">
    <location>
        <position position="72"/>
    </location>
</feature>